<dbReference type="Pfam" id="PF09250">
    <property type="entry name" value="Prim-Pol"/>
    <property type="match status" value="1"/>
</dbReference>
<feature type="domain" description="DNA primase/polymerase bifunctional N-terminal" evidence="2">
    <location>
        <begin position="11"/>
        <end position="170"/>
    </location>
</feature>
<evidence type="ECO:0000313" key="3">
    <source>
        <dbReference type="EMBL" id="PAJ70108.1"/>
    </source>
</evidence>
<sequence>MYPAQFRAAAAEWYAARGLEVGPLRGKVPMPHYVPHGKDSFTADVPTVQQWWAKVPGANIGLRPPAGYVVVDVDVKDGAPGAQTWAELTAGRTVPDTLTMTTGSGGWHFWFHLPFNATLRGQLSHTSSGIDLKTRRGYVVVAPSVHPDGGLYQLHTWMELEELPTLPVWLHRNAYKPVEVKPAPQLHTAAGNNGNGLVEAVATAQAGNRNNTLIWAACRNAEEALGLEEELVQAAARAGLSEAEARRTVASAARMYGNGGGAAA</sequence>
<dbReference type="EMBL" id="NQMQ01000011">
    <property type="protein sequence ID" value="PAJ70108.1"/>
    <property type="molecule type" value="Genomic_DNA"/>
</dbReference>
<dbReference type="SMART" id="SM00942">
    <property type="entry name" value="PriCT_1"/>
    <property type="match status" value="1"/>
</dbReference>
<dbReference type="Proteomes" id="UP000215771">
    <property type="component" value="Unassembled WGS sequence"/>
</dbReference>
<proteinExistence type="predicted"/>
<dbReference type="InterPro" id="IPR014820">
    <property type="entry name" value="PriCT_1"/>
</dbReference>
<evidence type="ECO:0000259" key="2">
    <source>
        <dbReference type="SMART" id="SM00943"/>
    </source>
</evidence>
<feature type="domain" description="Primase C-terminal 1" evidence="1">
    <location>
        <begin position="198"/>
        <end position="258"/>
    </location>
</feature>
<accession>A0A269PDZ0</accession>
<gene>
    <name evidence="3" type="ORF">CIG21_06195</name>
</gene>
<reference evidence="3 4" key="1">
    <citation type="submission" date="2017-08" db="EMBL/GenBank/DDBJ databases">
        <authorList>
            <person name="de Groot N.N."/>
        </authorList>
    </citation>
    <scope>NUCLEOTIDE SEQUENCE [LARGE SCALE GENOMIC DNA]</scope>
    <source>
        <strain evidence="3 4">NBT06-6</strain>
    </source>
</reference>
<name>A0A269PDZ0_9CORY</name>
<dbReference type="CDD" id="cd04859">
    <property type="entry name" value="Prim_Pol"/>
    <property type="match status" value="1"/>
</dbReference>
<organism evidence="3 4">
    <name type="scientific">Corynebacterium hadale</name>
    <dbReference type="NCBI Taxonomy" id="2026255"/>
    <lineage>
        <taxon>Bacteria</taxon>
        <taxon>Bacillati</taxon>
        <taxon>Actinomycetota</taxon>
        <taxon>Actinomycetes</taxon>
        <taxon>Mycobacteriales</taxon>
        <taxon>Corynebacteriaceae</taxon>
        <taxon>Corynebacterium</taxon>
    </lineage>
</organism>
<evidence type="ECO:0000313" key="4">
    <source>
        <dbReference type="Proteomes" id="UP000215771"/>
    </source>
</evidence>
<comment type="caution">
    <text evidence="3">The sequence shown here is derived from an EMBL/GenBank/DDBJ whole genome shotgun (WGS) entry which is preliminary data.</text>
</comment>
<dbReference type="SMART" id="SM00943">
    <property type="entry name" value="Prim-Pol"/>
    <property type="match status" value="1"/>
</dbReference>
<dbReference type="AlphaFoldDB" id="A0A269PDZ0"/>
<dbReference type="InterPro" id="IPR015330">
    <property type="entry name" value="DNA_primase/pol_bifunc_N"/>
</dbReference>
<protein>
    <recommendedName>
        <fullName evidence="5">DNA primase</fullName>
    </recommendedName>
</protein>
<evidence type="ECO:0000259" key="1">
    <source>
        <dbReference type="SMART" id="SM00942"/>
    </source>
</evidence>
<dbReference type="SUPFAM" id="SSF56747">
    <property type="entry name" value="Prim-pol domain"/>
    <property type="match status" value="1"/>
</dbReference>
<evidence type="ECO:0008006" key="5">
    <source>
        <dbReference type="Google" id="ProtNLM"/>
    </source>
</evidence>